<dbReference type="SMART" id="SM00257">
    <property type="entry name" value="LysM"/>
    <property type="match status" value="2"/>
</dbReference>
<evidence type="ECO:0000256" key="1">
    <source>
        <dbReference type="SAM" id="Phobius"/>
    </source>
</evidence>
<dbReference type="InterPro" id="IPR036779">
    <property type="entry name" value="LysM_dom_sf"/>
</dbReference>
<dbReference type="GO" id="GO:0004222">
    <property type="term" value="F:metalloendopeptidase activity"/>
    <property type="evidence" value="ECO:0007669"/>
    <property type="project" value="TreeGrafter"/>
</dbReference>
<reference evidence="3 4" key="1">
    <citation type="journal article" date="2016" name="Nat. Commun.">
        <title>Thousands of microbial genomes shed light on interconnected biogeochemical processes in an aquifer system.</title>
        <authorList>
            <person name="Anantharaman K."/>
            <person name="Brown C.T."/>
            <person name="Hug L.A."/>
            <person name="Sharon I."/>
            <person name="Castelle C.J."/>
            <person name="Probst A.J."/>
            <person name="Thomas B.C."/>
            <person name="Singh A."/>
            <person name="Wilkins M.J."/>
            <person name="Karaoz U."/>
            <person name="Brodie E.L."/>
            <person name="Williams K.H."/>
            <person name="Hubbard S.S."/>
            <person name="Banfield J.F."/>
        </authorList>
    </citation>
    <scope>NUCLEOTIDE SEQUENCE [LARGE SCALE GENOMIC DNA]</scope>
</reference>
<evidence type="ECO:0000313" key="3">
    <source>
        <dbReference type="EMBL" id="OGZ18967.1"/>
    </source>
</evidence>
<dbReference type="Proteomes" id="UP000176755">
    <property type="component" value="Unassembled WGS sequence"/>
</dbReference>
<dbReference type="InterPro" id="IPR018392">
    <property type="entry name" value="LysM"/>
</dbReference>
<proteinExistence type="predicted"/>
<dbReference type="Gene3D" id="3.10.350.10">
    <property type="entry name" value="LysM domain"/>
    <property type="match status" value="2"/>
</dbReference>
<dbReference type="AlphaFoldDB" id="A0A1G2DZK2"/>
<dbReference type="SUPFAM" id="SSF51261">
    <property type="entry name" value="Duplicated hybrid motif"/>
    <property type="match status" value="1"/>
</dbReference>
<evidence type="ECO:0000313" key="4">
    <source>
        <dbReference type="Proteomes" id="UP000176755"/>
    </source>
</evidence>
<organism evidence="3 4">
    <name type="scientific">Candidatus Nealsonbacteria bacterium RBG_13_42_11</name>
    <dbReference type="NCBI Taxonomy" id="1801663"/>
    <lineage>
        <taxon>Bacteria</taxon>
        <taxon>Candidatus Nealsoniibacteriota</taxon>
    </lineage>
</organism>
<feature type="domain" description="LysM" evidence="2">
    <location>
        <begin position="139"/>
        <end position="183"/>
    </location>
</feature>
<comment type="caution">
    <text evidence="3">The sequence shown here is derived from an EMBL/GenBank/DDBJ whole genome shotgun (WGS) entry which is preliminary data.</text>
</comment>
<keyword evidence="1" id="KW-0472">Membrane</keyword>
<evidence type="ECO:0000259" key="2">
    <source>
        <dbReference type="PROSITE" id="PS51782"/>
    </source>
</evidence>
<dbReference type="CDD" id="cd12797">
    <property type="entry name" value="M23_peptidase"/>
    <property type="match status" value="1"/>
</dbReference>
<feature type="domain" description="LysM" evidence="2">
    <location>
        <begin position="189"/>
        <end position="233"/>
    </location>
</feature>
<dbReference type="Pfam" id="PF01476">
    <property type="entry name" value="LysM"/>
    <property type="match status" value="2"/>
</dbReference>
<sequence length="382" mass="40652">MNKTLDLLADKGKLEKVMLSYLKRRFRLKSGSLKDPCCFIGLVSVILLVLVFLLPNSILKSGSEKADFSLASISKALKAPQKQDFSLSQANKFLAESPELLTVGNCSLKSATPPVTFSPQALGALVEGYEAEDVKKAITEYLVEPGDNLWSIAEKFEVSLNTILWANDLNKNSLLQTGQKLIILPVSGVIHHIKSGDTVSSVAQKYKGKSEEIIAFNSLSGEGDIYIGDIIIVPNGVISVPTTQYAPLWVPLASSYFICPIAAPCRITQGLHWYNAIDFSHGQCGEPIYAAAAGQVLKVQLTNSTSRWAFGGAGNSLSILHPNGVVTSYGHIAVSLVNPGDQVSQGQAIALMGGQPGTPGAGLSTGCHVHFGVSGARNPFAR</sequence>
<dbReference type="InterPro" id="IPR016047">
    <property type="entry name" value="M23ase_b-sheet_dom"/>
</dbReference>
<gene>
    <name evidence="3" type="ORF">A2175_01405</name>
</gene>
<keyword evidence="1" id="KW-0812">Transmembrane</keyword>
<dbReference type="Pfam" id="PF01551">
    <property type="entry name" value="Peptidase_M23"/>
    <property type="match status" value="1"/>
</dbReference>
<dbReference type="Gene3D" id="2.70.70.10">
    <property type="entry name" value="Glucose Permease (Domain IIA)"/>
    <property type="match status" value="1"/>
</dbReference>
<dbReference type="InterPro" id="IPR011055">
    <property type="entry name" value="Dup_hybrid_motif"/>
</dbReference>
<accession>A0A1G2DZK2</accession>
<dbReference type="PANTHER" id="PTHR21666">
    <property type="entry name" value="PEPTIDASE-RELATED"/>
    <property type="match status" value="1"/>
</dbReference>
<dbReference type="CDD" id="cd00118">
    <property type="entry name" value="LysM"/>
    <property type="match status" value="2"/>
</dbReference>
<feature type="transmembrane region" description="Helical" evidence="1">
    <location>
        <begin position="33"/>
        <end position="54"/>
    </location>
</feature>
<dbReference type="EMBL" id="MHLY01000003">
    <property type="protein sequence ID" value="OGZ18967.1"/>
    <property type="molecule type" value="Genomic_DNA"/>
</dbReference>
<dbReference type="PROSITE" id="PS51782">
    <property type="entry name" value="LYSM"/>
    <property type="match status" value="2"/>
</dbReference>
<dbReference type="PANTHER" id="PTHR21666:SF270">
    <property type="entry name" value="MUREIN HYDROLASE ACTIVATOR ENVC"/>
    <property type="match status" value="1"/>
</dbReference>
<name>A0A1G2DZK2_9BACT</name>
<protein>
    <recommendedName>
        <fullName evidence="2">LysM domain-containing protein</fullName>
    </recommendedName>
</protein>
<dbReference type="InterPro" id="IPR050570">
    <property type="entry name" value="Cell_wall_metabolism_enzyme"/>
</dbReference>
<keyword evidence="1" id="KW-1133">Transmembrane helix</keyword>
<dbReference type="STRING" id="1801663.A2175_01405"/>